<accession>A0A1M4N5T0</accession>
<name>A0A1M4N5T0_9RHOB</name>
<keyword evidence="1" id="KW-0808">Transferase</keyword>
<protein>
    <recommendedName>
        <fullName evidence="4">MobA-like NTP transferase domain-containing protein</fullName>
    </recommendedName>
</protein>
<dbReference type="EMBL" id="FMJB01000064">
    <property type="protein sequence ID" value="SCM69408.1"/>
    <property type="molecule type" value="Genomic_DNA"/>
</dbReference>
<dbReference type="Gene3D" id="3.90.550.10">
    <property type="entry name" value="Spore Coat Polysaccharide Biosynthesis Protein SpsA, Chain A"/>
    <property type="match status" value="1"/>
</dbReference>
<dbReference type="AlphaFoldDB" id="A0A1M4N5T0"/>
<dbReference type="PANTHER" id="PTHR43584">
    <property type="entry name" value="NUCLEOTIDYL TRANSFERASE"/>
    <property type="match status" value="1"/>
</dbReference>
<dbReference type="Pfam" id="PF12804">
    <property type="entry name" value="NTP_transf_3"/>
    <property type="match status" value="1"/>
</dbReference>
<keyword evidence="2" id="KW-0548">Nucleotidyltransferase</keyword>
<evidence type="ECO:0000259" key="4">
    <source>
        <dbReference type="Pfam" id="PF12804"/>
    </source>
</evidence>
<proteinExistence type="predicted"/>
<dbReference type="PANTHER" id="PTHR43584:SF8">
    <property type="entry name" value="N-ACETYLMURAMATE ALPHA-1-PHOSPHATE URIDYLYLTRANSFERASE"/>
    <property type="match status" value="1"/>
</dbReference>
<dbReference type="RefSeq" id="WP_072708957.1">
    <property type="nucleotide sequence ID" value="NZ_FMJB01000064.1"/>
</dbReference>
<evidence type="ECO:0000256" key="2">
    <source>
        <dbReference type="ARBA" id="ARBA00022695"/>
    </source>
</evidence>
<dbReference type="InterPro" id="IPR025877">
    <property type="entry name" value="MobA-like_NTP_Trfase"/>
</dbReference>
<keyword evidence="6" id="KW-1185">Reference proteome</keyword>
<evidence type="ECO:0000256" key="1">
    <source>
        <dbReference type="ARBA" id="ARBA00022679"/>
    </source>
</evidence>
<evidence type="ECO:0000256" key="3">
    <source>
        <dbReference type="ARBA" id="ARBA00022842"/>
    </source>
</evidence>
<evidence type="ECO:0000313" key="6">
    <source>
        <dbReference type="Proteomes" id="UP000184085"/>
    </source>
</evidence>
<dbReference type="InterPro" id="IPR029044">
    <property type="entry name" value="Nucleotide-diphossugar_trans"/>
</dbReference>
<gene>
    <name evidence="5" type="ORF">KARMA_3646</name>
</gene>
<keyword evidence="3" id="KW-0460">Magnesium</keyword>
<dbReference type="CDD" id="cd06422">
    <property type="entry name" value="NTP_transferase_like_1"/>
    <property type="match status" value="1"/>
</dbReference>
<evidence type="ECO:0000313" key="5">
    <source>
        <dbReference type="EMBL" id="SCM69408.1"/>
    </source>
</evidence>
<dbReference type="GO" id="GO:0016779">
    <property type="term" value="F:nucleotidyltransferase activity"/>
    <property type="evidence" value="ECO:0007669"/>
    <property type="project" value="UniProtKB-KW"/>
</dbReference>
<dbReference type="InterPro" id="IPR050065">
    <property type="entry name" value="GlmU-like"/>
</dbReference>
<dbReference type="Proteomes" id="UP000184085">
    <property type="component" value="Unassembled WGS sequence"/>
</dbReference>
<sequence length="230" mass="24397">MTLRFPVMLFAAGFGTRMGALTQSRPKPLVEVAGKALLDHALTLVAEAGGGRTVVNTHYLGGQIADHLTGRDVAISHEAPDILDTGGGLRNALPLLGQETVMTLNTDAVWAGPNPLTQLDAAWDPDRMDALLLCLPKENALGHKGEGDFIATADGPAQRGPGLVYSGVQIIKTGGLWDIAEDAFSLSVLWSDMIARERLYILPYAGHWCDVGHPAGITLAEEMLETHGSV</sequence>
<feature type="domain" description="MobA-like NTP transferase" evidence="4">
    <location>
        <begin position="9"/>
        <end position="133"/>
    </location>
</feature>
<dbReference type="SUPFAM" id="SSF53448">
    <property type="entry name" value="Nucleotide-diphospho-sugar transferases"/>
    <property type="match status" value="1"/>
</dbReference>
<organism evidence="5 6">
    <name type="scientific">Donghicola eburneus</name>
    <dbReference type="NCBI Taxonomy" id="393278"/>
    <lineage>
        <taxon>Bacteria</taxon>
        <taxon>Pseudomonadati</taxon>
        <taxon>Pseudomonadota</taxon>
        <taxon>Alphaproteobacteria</taxon>
        <taxon>Rhodobacterales</taxon>
        <taxon>Roseobacteraceae</taxon>
        <taxon>Donghicola</taxon>
    </lineage>
</organism>
<reference evidence="6" key="1">
    <citation type="submission" date="2016-09" db="EMBL/GenBank/DDBJ databases">
        <authorList>
            <person name="Wibberg D."/>
        </authorList>
    </citation>
    <scope>NUCLEOTIDE SEQUENCE [LARGE SCALE GENOMIC DNA]</scope>
</reference>